<feature type="region of interest" description="Disordered" evidence="1">
    <location>
        <begin position="1"/>
        <end position="37"/>
    </location>
</feature>
<accession>A0ABU0P8F4</accession>
<sequence length="330" mass="34412">MDSDLRRTLRRPSAANDEGMDTFISNPEPAPTPPRPSAPSPVPLLVAAVLVAVVTAVALLVGSSAEYSAIFPPAWLGFVGSVLAVVAIVCNHSAERVAEASAWVASLMLLGASGGVVLDALRAFFAVTGIPAGAFSVVDLPGFAARLMSLVAAFAALRFARALRRSTLDPARSGERRGARRILLLSGLVLCVPYPLLKIVWWMSGDQSEFEVGFPAMELAAFSIAALGLLMLCTSAGARLPRRLVSLGGWCGSFVLLSMGALMLFGLLSQRLGLVAADVDLGDGGRAVMVFAVYSTWFALGAIVAAATVLYEEATTRDVPAGRSAAPARR</sequence>
<feature type="compositionally biased region" description="Pro residues" evidence="1">
    <location>
        <begin position="28"/>
        <end position="37"/>
    </location>
</feature>
<evidence type="ECO:0000313" key="3">
    <source>
        <dbReference type="EMBL" id="MDQ0643621.1"/>
    </source>
</evidence>
<feature type="transmembrane region" description="Helical" evidence="2">
    <location>
        <begin position="182"/>
        <end position="202"/>
    </location>
</feature>
<organism evidence="3 4">
    <name type="scientific">Microbacterium murale</name>
    <dbReference type="NCBI Taxonomy" id="1081040"/>
    <lineage>
        <taxon>Bacteria</taxon>
        <taxon>Bacillati</taxon>
        <taxon>Actinomycetota</taxon>
        <taxon>Actinomycetes</taxon>
        <taxon>Micrococcales</taxon>
        <taxon>Microbacteriaceae</taxon>
        <taxon>Microbacterium</taxon>
    </lineage>
</organism>
<keyword evidence="2" id="KW-0812">Transmembrane</keyword>
<dbReference type="EMBL" id="JAUSXK010000001">
    <property type="protein sequence ID" value="MDQ0643621.1"/>
    <property type="molecule type" value="Genomic_DNA"/>
</dbReference>
<comment type="caution">
    <text evidence="3">The sequence shown here is derived from an EMBL/GenBank/DDBJ whole genome shotgun (WGS) entry which is preliminary data.</text>
</comment>
<feature type="transmembrane region" description="Helical" evidence="2">
    <location>
        <begin position="69"/>
        <end position="90"/>
    </location>
</feature>
<protein>
    <submittedName>
        <fullName evidence="3">Uncharacterized protein</fullName>
    </submittedName>
</protein>
<feature type="transmembrane region" description="Helical" evidence="2">
    <location>
        <begin position="288"/>
        <end position="311"/>
    </location>
</feature>
<name>A0ABU0P8F4_9MICO</name>
<feature type="transmembrane region" description="Helical" evidence="2">
    <location>
        <begin position="102"/>
        <end position="123"/>
    </location>
</feature>
<keyword evidence="2" id="KW-1133">Transmembrane helix</keyword>
<keyword evidence="2" id="KW-0472">Membrane</keyword>
<gene>
    <name evidence="3" type="ORF">QFZ46_001781</name>
</gene>
<evidence type="ECO:0000256" key="2">
    <source>
        <dbReference type="SAM" id="Phobius"/>
    </source>
</evidence>
<dbReference type="Proteomes" id="UP001239085">
    <property type="component" value="Unassembled WGS sequence"/>
</dbReference>
<feature type="transmembrane region" description="Helical" evidence="2">
    <location>
        <begin position="214"/>
        <end position="232"/>
    </location>
</feature>
<keyword evidence="4" id="KW-1185">Reference proteome</keyword>
<evidence type="ECO:0000256" key="1">
    <source>
        <dbReference type="SAM" id="MobiDB-lite"/>
    </source>
</evidence>
<reference evidence="3 4" key="1">
    <citation type="submission" date="2023-07" db="EMBL/GenBank/DDBJ databases">
        <title>Comparative genomics of wheat-associated soil bacteria to identify genetic determinants of phenazine resistance.</title>
        <authorList>
            <person name="Mouncey N."/>
        </authorList>
    </citation>
    <scope>NUCLEOTIDE SEQUENCE [LARGE SCALE GENOMIC DNA]</scope>
    <source>
        <strain evidence="3 4">W2I7</strain>
    </source>
</reference>
<feature type="transmembrane region" description="Helical" evidence="2">
    <location>
        <begin position="143"/>
        <end position="161"/>
    </location>
</feature>
<evidence type="ECO:0000313" key="4">
    <source>
        <dbReference type="Proteomes" id="UP001239085"/>
    </source>
</evidence>
<proteinExistence type="predicted"/>
<feature type="transmembrane region" description="Helical" evidence="2">
    <location>
        <begin position="244"/>
        <end position="268"/>
    </location>
</feature>
<feature type="transmembrane region" description="Helical" evidence="2">
    <location>
        <begin position="42"/>
        <end position="63"/>
    </location>
</feature>